<keyword evidence="2" id="KW-1185">Reference proteome</keyword>
<dbReference type="Proteomes" id="UP000588017">
    <property type="component" value="Unassembled WGS sequence"/>
</dbReference>
<proteinExistence type="predicted"/>
<organism evidence="1 2">
    <name type="scientific">Chelatococcus composti</name>
    <dbReference type="NCBI Taxonomy" id="1743235"/>
    <lineage>
        <taxon>Bacteria</taxon>
        <taxon>Pseudomonadati</taxon>
        <taxon>Pseudomonadota</taxon>
        <taxon>Alphaproteobacteria</taxon>
        <taxon>Hyphomicrobiales</taxon>
        <taxon>Chelatococcaceae</taxon>
        <taxon>Chelatococcus</taxon>
    </lineage>
</organism>
<evidence type="ECO:0000313" key="1">
    <source>
        <dbReference type="EMBL" id="MBB6169597.1"/>
    </source>
</evidence>
<dbReference type="EMBL" id="JACHEH010000008">
    <property type="protein sequence ID" value="MBB6169597.1"/>
    <property type="molecule type" value="Genomic_DNA"/>
</dbReference>
<dbReference type="RefSeq" id="WP_183336127.1">
    <property type="nucleotide sequence ID" value="NZ_BMHX01000008.1"/>
</dbReference>
<accession>A0A841KAS0</accession>
<sequence>MIDPSTQVVLELVAELRLLVDAVPVDLRGVLGRTMNTLLTLVEERDKMAAAVDELATENKAVEVALRTLVDHLGPMDDEP</sequence>
<evidence type="ECO:0000313" key="2">
    <source>
        <dbReference type="Proteomes" id="UP000588017"/>
    </source>
</evidence>
<name>A0A841KAS0_9HYPH</name>
<dbReference type="AlphaFoldDB" id="A0A841KAS0"/>
<gene>
    <name evidence="1" type="ORF">HNQ73_003247</name>
</gene>
<reference evidence="1 2" key="1">
    <citation type="submission" date="2020-08" db="EMBL/GenBank/DDBJ databases">
        <title>Genomic Encyclopedia of Type Strains, Phase IV (KMG-IV): sequencing the most valuable type-strain genomes for metagenomic binning, comparative biology and taxonomic classification.</title>
        <authorList>
            <person name="Goeker M."/>
        </authorList>
    </citation>
    <scope>NUCLEOTIDE SEQUENCE [LARGE SCALE GENOMIC DNA]</scope>
    <source>
        <strain evidence="1 2">DSM 101465</strain>
    </source>
</reference>
<comment type="caution">
    <text evidence="1">The sequence shown here is derived from an EMBL/GenBank/DDBJ whole genome shotgun (WGS) entry which is preliminary data.</text>
</comment>
<protein>
    <submittedName>
        <fullName evidence="1">Uncharacterized protein</fullName>
    </submittedName>
</protein>